<feature type="domain" description="HTH tetR-type" evidence="6">
    <location>
        <begin position="11"/>
        <end position="71"/>
    </location>
</feature>
<dbReference type="SUPFAM" id="SSF48498">
    <property type="entry name" value="Tetracyclin repressor-like, C-terminal domain"/>
    <property type="match status" value="1"/>
</dbReference>
<dbReference type="EMBL" id="JBHSQH010000001">
    <property type="protein sequence ID" value="MFC5973288.1"/>
    <property type="molecule type" value="Genomic_DNA"/>
</dbReference>
<dbReference type="InterPro" id="IPR001647">
    <property type="entry name" value="HTH_TetR"/>
</dbReference>
<proteinExistence type="predicted"/>
<evidence type="ECO:0000313" key="7">
    <source>
        <dbReference type="EMBL" id="MFC5973288.1"/>
    </source>
</evidence>
<organism evidence="7 8">
    <name type="scientific">Halomarina salina</name>
    <dbReference type="NCBI Taxonomy" id="1872699"/>
    <lineage>
        <taxon>Archaea</taxon>
        <taxon>Methanobacteriati</taxon>
        <taxon>Methanobacteriota</taxon>
        <taxon>Stenosarchaea group</taxon>
        <taxon>Halobacteria</taxon>
        <taxon>Halobacteriales</taxon>
        <taxon>Natronomonadaceae</taxon>
        <taxon>Halomarina</taxon>
    </lineage>
</organism>
<accession>A0ABD5RSA7</accession>
<dbReference type="PANTHER" id="PTHR30055">
    <property type="entry name" value="HTH-TYPE TRANSCRIPTIONAL REGULATOR RUTR"/>
    <property type="match status" value="1"/>
</dbReference>
<keyword evidence="3 5" id="KW-0238">DNA-binding</keyword>
<evidence type="ECO:0000256" key="1">
    <source>
        <dbReference type="ARBA" id="ARBA00022491"/>
    </source>
</evidence>
<dbReference type="Pfam" id="PF00440">
    <property type="entry name" value="TetR_N"/>
    <property type="match status" value="1"/>
</dbReference>
<dbReference type="AlphaFoldDB" id="A0ABD5RSA7"/>
<dbReference type="GO" id="GO:0003677">
    <property type="term" value="F:DNA binding"/>
    <property type="evidence" value="ECO:0007669"/>
    <property type="project" value="UniProtKB-UniRule"/>
</dbReference>
<dbReference type="PROSITE" id="PS50977">
    <property type="entry name" value="HTH_TETR_2"/>
    <property type="match status" value="1"/>
</dbReference>
<dbReference type="InterPro" id="IPR039538">
    <property type="entry name" value="BetI_C"/>
</dbReference>
<dbReference type="InterPro" id="IPR009057">
    <property type="entry name" value="Homeodomain-like_sf"/>
</dbReference>
<keyword evidence="4" id="KW-0804">Transcription</keyword>
<dbReference type="RefSeq" id="WP_247417658.1">
    <property type="nucleotide sequence ID" value="NZ_JALLGW010000001.1"/>
</dbReference>
<dbReference type="Proteomes" id="UP001596099">
    <property type="component" value="Unassembled WGS sequence"/>
</dbReference>
<dbReference type="InterPro" id="IPR050109">
    <property type="entry name" value="HTH-type_TetR-like_transc_reg"/>
</dbReference>
<dbReference type="Pfam" id="PF13977">
    <property type="entry name" value="TetR_C_6"/>
    <property type="match status" value="1"/>
</dbReference>
<feature type="DNA-binding region" description="H-T-H motif" evidence="5">
    <location>
        <begin position="34"/>
        <end position="53"/>
    </location>
</feature>
<sequence length="196" mass="22483">MSGDDGEGGCQGTREAIMEATYRALRDNGTADLTIQNIADEFEKSKSLLYYHYETKDDLLVEFISWLIDRNAEVLEGDDIDSTERLVDRILPRELDDERAGFRAAFIQMRAEAASDADYREQFTLFDRLFRETLVELVRQDVERGRFHDVDPEVAADTLLSTIDGAMLRQATTDDDVMTRTREGVDRWLASLQRDD</sequence>
<dbReference type="InterPro" id="IPR036271">
    <property type="entry name" value="Tet_transcr_reg_TetR-rel_C_sf"/>
</dbReference>
<dbReference type="SUPFAM" id="SSF46689">
    <property type="entry name" value="Homeodomain-like"/>
    <property type="match status" value="1"/>
</dbReference>
<evidence type="ECO:0000256" key="4">
    <source>
        <dbReference type="ARBA" id="ARBA00023163"/>
    </source>
</evidence>
<gene>
    <name evidence="7" type="ORF">ACFPYI_18310</name>
</gene>
<dbReference type="Gene3D" id="1.10.357.10">
    <property type="entry name" value="Tetracycline Repressor, domain 2"/>
    <property type="match status" value="1"/>
</dbReference>
<evidence type="ECO:0000256" key="5">
    <source>
        <dbReference type="PROSITE-ProRule" id="PRU00335"/>
    </source>
</evidence>
<keyword evidence="1" id="KW-0678">Repressor</keyword>
<name>A0ABD5RSA7_9EURY</name>
<evidence type="ECO:0000313" key="8">
    <source>
        <dbReference type="Proteomes" id="UP001596099"/>
    </source>
</evidence>
<keyword evidence="2" id="KW-0805">Transcription regulation</keyword>
<evidence type="ECO:0000256" key="2">
    <source>
        <dbReference type="ARBA" id="ARBA00023015"/>
    </source>
</evidence>
<keyword evidence="8" id="KW-1185">Reference proteome</keyword>
<reference evidence="7 8" key="1">
    <citation type="journal article" date="2019" name="Int. J. Syst. Evol. Microbiol.">
        <title>The Global Catalogue of Microorganisms (GCM) 10K type strain sequencing project: providing services to taxonomists for standard genome sequencing and annotation.</title>
        <authorList>
            <consortium name="The Broad Institute Genomics Platform"/>
            <consortium name="The Broad Institute Genome Sequencing Center for Infectious Disease"/>
            <person name="Wu L."/>
            <person name="Ma J."/>
        </authorList>
    </citation>
    <scope>NUCLEOTIDE SEQUENCE [LARGE SCALE GENOMIC DNA]</scope>
    <source>
        <strain evidence="7 8">CGMCC 1.12543</strain>
    </source>
</reference>
<dbReference type="PANTHER" id="PTHR30055:SF234">
    <property type="entry name" value="HTH-TYPE TRANSCRIPTIONAL REGULATOR BETI"/>
    <property type="match status" value="1"/>
</dbReference>
<evidence type="ECO:0000259" key="6">
    <source>
        <dbReference type="PROSITE" id="PS50977"/>
    </source>
</evidence>
<evidence type="ECO:0000256" key="3">
    <source>
        <dbReference type="ARBA" id="ARBA00023125"/>
    </source>
</evidence>
<comment type="caution">
    <text evidence="7">The sequence shown here is derived from an EMBL/GenBank/DDBJ whole genome shotgun (WGS) entry which is preliminary data.</text>
</comment>
<protein>
    <submittedName>
        <fullName evidence="7">TetR/AcrR family transcriptional regulator</fullName>
    </submittedName>
</protein>